<dbReference type="Pfam" id="PF09898">
    <property type="entry name" value="DUF2125"/>
    <property type="match status" value="1"/>
</dbReference>
<comment type="caution">
    <text evidence="2">The sequence shown here is derived from an EMBL/GenBank/DDBJ whole genome shotgun (WGS) entry which is preliminary data.</text>
</comment>
<dbReference type="Proteomes" id="UP000279673">
    <property type="component" value="Unassembled WGS sequence"/>
</dbReference>
<keyword evidence="3" id="KW-1185">Reference proteome</keyword>
<reference evidence="2 3" key="1">
    <citation type="submission" date="2018-10" db="EMBL/GenBank/DDBJ databases">
        <title>Rhodobacter sp . BO-81.</title>
        <authorList>
            <person name="Im W.T."/>
        </authorList>
    </citation>
    <scope>NUCLEOTIDE SEQUENCE [LARGE SCALE GENOMIC DNA]</scope>
    <source>
        <strain evidence="2 3">BO-81</strain>
    </source>
</reference>
<evidence type="ECO:0000313" key="3">
    <source>
        <dbReference type="Proteomes" id="UP000279673"/>
    </source>
</evidence>
<evidence type="ECO:0000313" key="2">
    <source>
        <dbReference type="EMBL" id="RLL72844.1"/>
    </source>
</evidence>
<evidence type="ECO:0000256" key="1">
    <source>
        <dbReference type="SAM" id="SignalP"/>
    </source>
</evidence>
<dbReference type="InterPro" id="IPR018666">
    <property type="entry name" value="DUF2125"/>
</dbReference>
<dbReference type="RefSeq" id="WP_121530210.1">
    <property type="nucleotide sequence ID" value="NZ_RCHI01000001.1"/>
</dbReference>
<proteinExistence type="predicted"/>
<name>A0A421BX25_9RHOB</name>
<dbReference type="EMBL" id="RCHI01000001">
    <property type="protein sequence ID" value="RLL72844.1"/>
    <property type="molecule type" value="Genomic_DNA"/>
</dbReference>
<dbReference type="AlphaFoldDB" id="A0A421BX25"/>
<gene>
    <name evidence="2" type="ORF">DYS74_00520</name>
</gene>
<feature type="chain" id="PRO_5019179825" evidence="1">
    <location>
        <begin position="21"/>
        <end position="329"/>
    </location>
</feature>
<organism evidence="2 3">
    <name type="scientific">Paenirhodobacter hankyongi</name>
    <dbReference type="NCBI Taxonomy" id="2294033"/>
    <lineage>
        <taxon>Bacteria</taxon>
        <taxon>Pseudomonadati</taxon>
        <taxon>Pseudomonadota</taxon>
        <taxon>Alphaproteobacteria</taxon>
        <taxon>Rhodobacterales</taxon>
        <taxon>Rhodobacter group</taxon>
        <taxon>Paenirhodobacter</taxon>
    </lineage>
</organism>
<accession>A0A421BX25</accession>
<feature type="signal peptide" evidence="1">
    <location>
        <begin position="1"/>
        <end position="20"/>
    </location>
</feature>
<keyword evidence="1" id="KW-0732">Signal</keyword>
<sequence>MRWLGAITALAALGAAASWGGGTLLARQTAEGFARLAAEGRGGAASVSAAGFPLRIGAEVTAPALDFPEAGGRWQAPSAELAAPLWAPLDWRIAATAPQKLTLAGQRFTLAATDSVATLGLGLGAALPLRRATLTLDAPRLSAEDASTPALAAQDVTATATRAGDGRWQIVAGATALALPEGLTDSLAPGAGLPDVIETVTVDATASLDTPPALVAERMPELTALDLTDAHLTWGGRALDARGALTIDAKGRPEGTITLSTRDWAAWLKVAVAAGLVEAKRVPMLTTLGAYLAQQSKDGAVEVPLAFAQGRMSLGPVPLGRAPVLVQRQ</sequence>
<protein>
    <submittedName>
        <fullName evidence="2">DUF2125 domain-containing protein</fullName>
    </submittedName>
</protein>